<reference evidence="1 2" key="1">
    <citation type="submission" date="2016-10" db="EMBL/GenBank/DDBJ databases">
        <authorList>
            <person name="de Groot N.N."/>
        </authorList>
    </citation>
    <scope>NUCLEOTIDE SEQUENCE [LARGE SCALE GENOMIC DNA]</scope>
    <source>
        <strain evidence="1 2">DSM 26880</strain>
    </source>
</reference>
<evidence type="ECO:0000313" key="1">
    <source>
        <dbReference type="EMBL" id="SDY53845.1"/>
    </source>
</evidence>
<dbReference type="Proteomes" id="UP000199286">
    <property type="component" value="Unassembled WGS sequence"/>
</dbReference>
<evidence type="ECO:0000313" key="2">
    <source>
        <dbReference type="Proteomes" id="UP000199286"/>
    </source>
</evidence>
<organism evidence="1 2">
    <name type="scientific">Citreimonas salinaria</name>
    <dbReference type="NCBI Taxonomy" id="321339"/>
    <lineage>
        <taxon>Bacteria</taxon>
        <taxon>Pseudomonadati</taxon>
        <taxon>Pseudomonadota</taxon>
        <taxon>Alphaproteobacteria</taxon>
        <taxon>Rhodobacterales</taxon>
        <taxon>Roseobacteraceae</taxon>
        <taxon>Citreimonas</taxon>
    </lineage>
</organism>
<protein>
    <submittedName>
        <fullName evidence="1">Uncharacterized protein</fullName>
    </submittedName>
</protein>
<dbReference type="STRING" id="321339.SAMN05444340_11019"/>
<dbReference type="EMBL" id="FNPF01000010">
    <property type="protein sequence ID" value="SDY53845.1"/>
    <property type="molecule type" value="Genomic_DNA"/>
</dbReference>
<keyword evidence="2" id="KW-1185">Reference proteome</keyword>
<accession>A0A1H3KQ59</accession>
<dbReference type="AlphaFoldDB" id="A0A1H3KQ59"/>
<gene>
    <name evidence="1" type="ORF">SAMN05444340_11019</name>
</gene>
<proteinExistence type="predicted"/>
<sequence length="34" mass="3779">MSNLQIARLRRRYGVSETLARSLAALAYGGEHDC</sequence>
<name>A0A1H3KQ59_9RHOB</name>